<feature type="domain" description="ABC transporter" evidence="5">
    <location>
        <begin position="5"/>
        <end position="227"/>
    </location>
</feature>
<dbReference type="InterPro" id="IPR003593">
    <property type="entry name" value="AAA+_ATPase"/>
</dbReference>
<dbReference type="RefSeq" id="WP_020834311.1">
    <property type="nucleotide sequence ID" value="NC_021846.1"/>
</dbReference>
<evidence type="ECO:0000256" key="2">
    <source>
        <dbReference type="ARBA" id="ARBA00022448"/>
    </source>
</evidence>
<dbReference type="GO" id="GO:0005524">
    <property type="term" value="F:ATP binding"/>
    <property type="evidence" value="ECO:0007669"/>
    <property type="project" value="UniProtKB-KW"/>
</dbReference>
<comment type="similarity">
    <text evidence="1">Belongs to the ABC transporter superfamily.</text>
</comment>
<protein>
    <submittedName>
        <fullName evidence="6">ABC transporter ATP-binding protein</fullName>
    </submittedName>
</protein>
<keyword evidence="4 6" id="KW-0067">ATP-binding</keyword>
<dbReference type="OrthoDB" id="388394at2"/>
<dbReference type="EMBL" id="CP005074">
    <property type="protein sequence ID" value="AGR41172.1"/>
    <property type="molecule type" value="Genomic_DNA"/>
</dbReference>
<dbReference type="InterPro" id="IPR003439">
    <property type="entry name" value="ABC_transporter-like_ATP-bd"/>
</dbReference>
<dbReference type="Pfam" id="PF00005">
    <property type="entry name" value="ABC_tran"/>
    <property type="match status" value="1"/>
</dbReference>
<dbReference type="SUPFAM" id="SSF52540">
    <property type="entry name" value="P-loop containing nucleoside triphosphate hydrolases"/>
    <property type="match status" value="1"/>
</dbReference>
<dbReference type="GO" id="GO:0016887">
    <property type="term" value="F:ATP hydrolysis activity"/>
    <property type="evidence" value="ECO:0007669"/>
    <property type="project" value="InterPro"/>
</dbReference>
<reference evidence="6 7" key="1">
    <citation type="journal article" date="2013" name="Genome Biol. Evol.">
        <title>Comparison of metabolic capacities and inference of gene content evolution in mosquito-associated Spiroplasma diminutum and S. taiwanense.</title>
        <authorList>
            <person name="Lo W.S."/>
            <person name="Ku C."/>
            <person name="Chen L.L."/>
            <person name="Chang T.H."/>
            <person name="Kuo C.H."/>
        </authorList>
    </citation>
    <scope>NUCLEOTIDE SEQUENCE [LARGE SCALE GENOMIC DNA]</scope>
    <source>
        <strain evidence="6">CT-1</strain>
    </source>
</reference>
<dbReference type="InterPro" id="IPR027417">
    <property type="entry name" value="P-loop_NTPase"/>
</dbReference>
<proteinExistence type="inferred from homology"/>
<dbReference type="eggNOG" id="COG1131">
    <property type="taxonomic scope" value="Bacteria"/>
</dbReference>
<evidence type="ECO:0000256" key="1">
    <source>
        <dbReference type="ARBA" id="ARBA00005417"/>
    </source>
</evidence>
<dbReference type="PROSITE" id="PS50893">
    <property type="entry name" value="ABC_TRANSPORTER_2"/>
    <property type="match status" value="1"/>
</dbReference>
<evidence type="ECO:0000256" key="3">
    <source>
        <dbReference type="ARBA" id="ARBA00022741"/>
    </source>
</evidence>
<accession>S5LZP8</accession>
<keyword evidence="2" id="KW-0813">Transport</keyword>
<organism evidence="6 7">
    <name type="scientific">Spiroplasma taiwanense CT-1</name>
    <dbReference type="NCBI Taxonomy" id="1276220"/>
    <lineage>
        <taxon>Bacteria</taxon>
        <taxon>Bacillati</taxon>
        <taxon>Mycoplasmatota</taxon>
        <taxon>Mollicutes</taxon>
        <taxon>Entomoplasmatales</taxon>
        <taxon>Spiroplasmataceae</taxon>
        <taxon>Spiroplasma</taxon>
    </lineage>
</organism>
<dbReference type="HOGENOM" id="CLU_000604_1_2_14"/>
<sequence>MKSILQLKNVFKYFGKKEVLKGVNLNINFGERLALLGGNGQGKSTLIDLISQVEKPSGGEIDIAIEKDIKKEIGIQFQNGEWPRGITSKDMIILYRSIFPKFNEEWEKQLLDVFEIDEFINRPLNKLSGGQKQRFNSMISLMNQPEIVILDEFTTGLDLKLQIKLMNFIKKYCDEKNKTLLIVSHSPEEVELLCQRVAILFDGKIIFDNSILEVKKQFGSVRNLMNKHFAGEI</sequence>
<evidence type="ECO:0000256" key="4">
    <source>
        <dbReference type="ARBA" id="ARBA00022840"/>
    </source>
</evidence>
<gene>
    <name evidence="6" type="ORF">STAIW_v1c05470</name>
</gene>
<dbReference type="KEGG" id="stai:STAIW_v1c05470"/>
<dbReference type="SMART" id="SM00382">
    <property type="entry name" value="AAA"/>
    <property type="match status" value="1"/>
</dbReference>
<dbReference type="PATRIC" id="fig|1276220.3.peg.557"/>
<dbReference type="PANTHER" id="PTHR42711:SF5">
    <property type="entry name" value="ABC TRANSPORTER ATP-BINDING PROTEIN NATA"/>
    <property type="match status" value="1"/>
</dbReference>
<evidence type="ECO:0000313" key="7">
    <source>
        <dbReference type="Proteomes" id="UP000014984"/>
    </source>
</evidence>
<keyword evidence="7" id="KW-1185">Reference proteome</keyword>
<dbReference type="InterPro" id="IPR050763">
    <property type="entry name" value="ABC_transporter_ATP-binding"/>
</dbReference>
<dbReference type="AlphaFoldDB" id="S5LZP8"/>
<evidence type="ECO:0000313" key="6">
    <source>
        <dbReference type="EMBL" id="AGR41172.1"/>
    </source>
</evidence>
<dbReference type="STRING" id="1276220.STAIW_v1c05470"/>
<dbReference type="CDD" id="cd03230">
    <property type="entry name" value="ABC_DR_subfamily_A"/>
    <property type="match status" value="1"/>
</dbReference>
<name>S5LZP8_9MOLU</name>
<dbReference type="PANTHER" id="PTHR42711">
    <property type="entry name" value="ABC TRANSPORTER ATP-BINDING PROTEIN"/>
    <property type="match status" value="1"/>
</dbReference>
<dbReference type="Proteomes" id="UP000014984">
    <property type="component" value="Chromosome"/>
</dbReference>
<dbReference type="Gene3D" id="3.40.50.300">
    <property type="entry name" value="P-loop containing nucleotide triphosphate hydrolases"/>
    <property type="match status" value="1"/>
</dbReference>
<keyword evidence="3" id="KW-0547">Nucleotide-binding</keyword>
<evidence type="ECO:0000259" key="5">
    <source>
        <dbReference type="PROSITE" id="PS50893"/>
    </source>
</evidence>